<dbReference type="GeneID" id="43580737"/>
<sequence length="318" mass="34657">MLRLANSTSRQTYRSIVPTLCACSSLVSAPTLGPSTVAATASGSNYCGSRYYTNKVTSHARAPPLCSNTRRPRCSSSSFLFYSLHNNPNSNNFPRKTLPIAQKMPLITIKATIKDSLTKHEVFPDVLEEFTPSGLITVSYGNNLEVALGNTLKPSETQELPDLHITFNAEGAATPTILSAGAPESANSEPTFTLVMTDPDAPSRTDKSFSEYLHYLVTGLRLKSPSAEDPTADIASRLEVEKGNTLVPYMGPGPPPKTGKHRYVFVLLRETKGSPQKFDGERARWGTEINGYGLKEYAEKNGLVPVAINFYYAQNDVQ</sequence>
<dbReference type="GO" id="GO:0046578">
    <property type="term" value="P:regulation of Ras protein signal transduction"/>
    <property type="evidence" value="ECO:0007669"/>
    <property type="project" value="TreeGrafter"/>
</dbReference>
<dbReference type="SUPFAM" id="SSF49777">
    <property type="entry name" value="PEBP-like"/>
    <property type="match status" value="1"/>
</dbReference>
<proteinExistence type="inferred from homology"/>
<dbReference type="Pfam" id="PF01161">
    <property type="entry name" value="PBP"/>
    <property type="match status" value="1"/>
</dbReference>
<evidence type="ECO:0000256" key="1">
    <source>
        <dbReference type="ARBA" id="ARBA00007091"/>
    </source>
</evidence>
<dbReference type="InterPro" id="IPR036610">
    <property type="entry name" value="PEBP-like_sf"/>
</dbReference>
<dbReference type="RefSeq" id="XP_031852528.1">
    <property type="nucleotide sequence ID" value="XM_031996637.1"/>
</dbReference>
<dbReference type="PROSITE" id="PS01220">
    <property type="entry name" value="PBP"/>
    <property type="match status" value="1"/>
</dbReference>
<dbReference type="GO" id="GO:0005543">
    <property type="term" value="F:phospholipid binding"/>
    <property type="evidence" value="ECO:0007669"/>
    <property type="project" value="TreeGrafter"/>
</dbReference>
<dbReference type="Proteomes" id="UP000398389">
    <property type="component" value="Unassembled WGS sequence"/>
</dbReference>
<dbReference type="CDD" id="cd00866">
    <property type="entry name" value="PEBP_euk"/>
    <property type="match status" value="1"/>
</dbReference>
<dbReference type="GO" id="GO:0030414">
    <property type="term" value="F:peptidase inhibitor activity"/>
    <property type="evidence" value="ECO:0007669"/>
    <property type="project" value="TreeGrafter"/>
</dbReference>
<dbReference type="PANTHER" id="PTHR11362:SF148">
    <property type="entry name" value="CARBOXYPEPTIDASE Y INHIBITOR"/>
    <property type="match status" value="1"/>
</dbReference>
<organism evidence="2 3">
    <name type="scientific">Magnusiomyces paraingens</name>
    <dbReference type="NCBI Taxonomy" id="2606893"/>
    <lineage>
        <taxon>Eukaryota</taxon>
        <taxon>Fungi</taxon>
        <taxon>Dikarya</taxon>
        <taxon>Ascomycota</taxon>
        <taxon>Saccharomycotina</taxon>
        <taxon>Dipodascomycetes</taxon>
        <taxon>Dipodascales</taxon>
        <taxon>Dipodascaceae</taxon>
        <taxon>Magnusiomyces</taxon>
    </lineage>
</organism>
<comment type="similarity">
    <text evidence="1">Belongs to the phosphatidylethanolamine-binding protein family.</text>
</comment>
<evidence type="ECO:0008006" key="4">
    <source>
        <dbReference type="Google" id="ProtNLM"/>
    </source>
</evidence>
<dbReference type="GO" id="GO:0030162">
    <property type="term" value="P:regulation of proteolysis"/>
    <property type="evidence" value="ECO:0007669"/>
    <property type="project" value="TreeGrafter"/>
</dbReference>
<dbReference type="Gene3D" id="3.90.280.10">
    <property type="entry name" value="PEBP-like"/>
    <property type="match status" value="1"/>
</dbReference>
<reference evidence="2 3" key="1">
    <citation type="submission" date="2019-09" db="EMBL/GenBank/DDBJ databases">
        <authorList>
            <person name="Brejova B."/>
        </authorList>
    </citation>
    <scope>NUCLEOTIDE SEQUENCE [LARGE SCALE GENOMIC DNA]</scope>
</reference>
<dbReference type="InterPro" id="IPR008914">
    <property type="entry name" value="PEBP"/>
</dbReference>
<dbReference type="PANTHER" id="PTHR11362">
    <property type="entry name" value="PHOSPHATIDYLETHANOLAMINE-BINDING PROTEIN"/>
    <property type="match status" value="1"/>
</dbReference>
<evidence type="ECO:0000313" key="2">
    <source>
        <dbReference type="EMBL" id="VVT48719.1"/>
    </source>
</evidence>
<name>A0A5E8BDE8_9ASCO</name>
<dbReference type="InterPro" id="IPR035810">
    <property type="entry name" value="PEBP_euk"/>
</dbReference>
<dbReference type="EMBL" id="CABVLU010000002">
    <property type="protein sequence ID" value="VVT48719.1"/>
    <property type="molecule type" value="Genomic_DNA"/>
</dbReference>
<dbReference type="AlphaFoldDB" id="A0A5E8BDE8"/>
<dbReference type="OrthoDB" id="2506647at2759"/>
<dbReference type="InterPro" id="IPR001858">
    <property type="entry name" value="Phosphatidylethanolamine-bd_CS"/>
</dbReference>
<keyword evidence="3" id="KW-1185">Reference proteome</keyword>
<accession>A0A5E8BDE8</accession>
<evidence type="ECO:0000313" key="3">
    <source>
        <dbReference type="Proteomes" id="UP000398389"/>
    </source>
</evidence>
<protein>
    <recommendedName>
        <fullName evidence="4">Phosphatidylethanolamine-binding protein</fullName>
    </recommendedName>
</protein>
<gene>
    <name evidence="2" type="ORF">SAPINGB_P001917</name>
</gene>